<feature type="compositionally biased region" description="Low complexity" evidence="1">
    <location>
        <begin position="1"/>
        <end position="47"/>
    </location>
</feature>
<accession>A0ABW2NYR9</accession>
<protein>
    <submittedName>
        <fullName evidence="3">Maleylpyruvate isomerase family mycothiol-dependent enzyme</fullName>
    </submittedName>
</protein>
<keyword evidence="4" id="KW-1185">Reference proteome</keyword>
<feature type="domain" description="Mycothiol-dependent maleylpyruvate isomerase metal-binding" evidence="2">
    <location>
        <begin position="130"/>
        <end position="257"/>
    </location>
</feature>
<dbReference type="InterPro" id="IPR017517">
    <property type="entry name" value="Maleyloyr_isom"/>
</dbReference>
<dbReference type="EMBL" id="JBHTCG010000002">
    <property type="protein sequence ID" value="MFC7381397.1"/>
    <property type="molecule type" value="Genomic_DNA"/>
</dbReference>
<dbReference type="GO" id="GO:0016853">
    <property type="term" value="F:isomerase activity"/>
    <property type="evidence" value="ECO:0007669"/>
    <property type="project" value="UniProtKB-KW"/>
</dbReference>
<proteinExistence type="predicted"/>
<sequence>MDHHSGPSGDPSGPATSSTSPTSPTSPASSARPTSPSTSSTSATSSTRHGPPAPASHAEAADGHEPAPGGELGAYGVPVASDPVTRLSLDALVEAAADAPGGALSRLMTAARSARRPAATTGVAAPYAARVAAMDALLASAAPADWSARIVEGWTLQQLIAHLAATDGLVADAIGAPVAGPAVASPEVLARTADMIAFAAGQAPERTRADWRLQAEAICAHAASMDPATVIAPGGIGFPVSDHLLARMLETWIHTDDTAAVLGRPLPLPLDGHIHPTADFCARLVPWTMLLSGMQGGDRAIRLTLTGPGGGAWHVPLDVARPAVPDDGSPVQAAITCEAMAFCFLLGGRGAPAEFPAQVEGDAGLVRDVLHAAPALSGP</sequence>
<dbReference type="InterPro" id="IPR034660">
    <property type="entry name" value="DinB/YfiT-like"/>
</dbReference>
<dbReference type="InterPro" id="IPR024344">
    <property type="entry name" value="MDMPI_metal-binding"/>
</dbReference>
<organism evidence="3 4">
    <name type="scientific">Sphaerisporangium rhizosphaerae</name>
    <dbReference type="NCBI Taxonomy" id="2269375"/>
    <lineage>
        <taxon>Bacteria</taxon>
        <taxon>Bacillati</taxon>
        <taxon>Actinomycetota</taxon>
        <taxon>Actinomycetes</taxon>
        <taxon>Streptosporangiales</taxon>
        <taxon>Streptosporangiaceae</taxon>
        <taxon>Sphaerisporangium</taxon>
    </lineage>
</organism>
<evidence type="ECO:0000259" key="2">
    <source>
        <dbReference type="Pfam" id="PF11716"/>
    </source>
</evidence>
<dbReference type="RefSeq" id="WP_380824311.1">
    <property type="nucleotide sequence ID" value="NZ_JBHTCG010000002.1"/>
</dbReference>
<dbReference type="Pfam" id="PF11716">
    <property type="entry name" value="MDMPI_N"/>
    <property type="match status" value="1"/>
</dbReference>
<reference evidence="4" key="1">
    <citation type="journal article" date="2019" name="Int. J. Syst. Evol. Microbiol.">
        <title>The Global Catalogue of Microorganisms (GCM) 10K type strain sequencing project: providing services to taxonomists for standard genome sequencing and annotation.</title>
        <authorList>
            <consortium name="The Broad Institute Genomics Platform"/>
            <consortium name="The Broad Institute Genome Sequencing Center for Infectious Disease"/>
            <person name="Wu L."/>
            <person name="Ma J."/>
        </authorList>
    </citation>
    <scope>NUCLEOTIDE SEQUENCE [LARGE SCALE GENOMIC DNA]</scope>
    <source>
        <strain evidence="4">CECT 7649</strain>
    </source>
</reference>
<evidence type="ECO:0000256" key="1">
    <source>
        <dbReference type="SAM" id="MobiDB-lite"/>
    </source>
</evidence>
<dbReference type="NCBIfam" id="TIGR03083">
    <property type="entry name" value="maleylpyruvate isomerase family mycothiol-dependent enzyme"/>
    <property type="match status" value="1"/>
</dbReference>
<evidence type="ECO:0000313" key="4">
    <source>
        <dbReference type="Proteomes" id="UP001596496"/>
    </source>
</evidence>
<comment type="caution">
    <text evidence="3">The sequence shown here is derived from an EMBL/GenBank/DDBJ whole genome shotgun (WGS) entry which is preliminary data.</text>
</comment>
<dbReference type="Proteomes" id="UP001596496">
    <property type="component" value="Unassembled WGS sequence"/>
</dbReference>
<gene>
    <name evidence="3" type="ORF">ACFQSB_04195</name>
</gene>
<keyword evidence="3" id="KW-0413">Isomerase</keyword>
<name>A0ABW2NYR9_9ACTN</name>
<dbReference type="Gene3D" id="1.20.120.450">
    <property type="entry name" value="dinb family like domain"/>
    <property type="match status" value="1"/>
</dbReference>
<evidence type="ECO:0000313" key="3">
    <source>
        <dbReference type="EMBL" id="MFC7381397.1"/>
    </source>
</evidence>
<feature type="region of interest" description="Disordered" evidence="1">
    <location>
        <begin position="1"/>
        <end position="76"/>
    </location>
</feature>
<dbReference type="SUPFAM" id="SSF109854">
    <property type="entry name" value="DinB/YfiT-like putative metalloenzymes"/>
    <property type="match status" value="1"/>
</dbReference>